<evidence type="ECO:0000259" key="2">
    <source>
        <dbReference type="Pfam" id="PF18912"/>
    </source>
</evidence>
<dbReference type="InterPro" id="IPR051910">
    <property type="entry name" value="ComF/GntX_DNA_util-trans"/>
</dbReference>
<dbReference type="EMBL" id="MFRE01000004">
    <property type="protein sequence ID" value="OGH95070.1"/>
    <property type="molecule type" value="Genomic_DNA"/>
</dbReference>
<gene>
    <name evidence="3" type="ORF">A2538_03985</name>
</gene>
<dbReference type="InterPro" id="IPR029057">
    <property type="entry name" value="PRTase-like"/>
</dbReference>
<dbReference type="Pfam" id="PF18912">
    <property type="entry name" value="DZR_2"/>
    <property type="match status" value="1"/>
</dbReference>
<dbReference type="SUPFAM" id="SSF53271">
    <property type="entry name" value="PRTase-like"/>
    <property type="match status" value="1"/>
</dbReference>
<organism evidence="3 4">
    <name type="scientific">Candidatus Magasanikbacteria bacterium RIFOXYD2_FULL_41_14</name>
    <dbReference type="NCBI Taxonomy" id="1798709"/>
    <lineage>
        <taxon>Bacteria</taxon>
        <taxon>Candidatus Magasanikiibacteriota</taxon>
    </lineage>
</organism>
<dbReference type="AlphaFoldDB" id="A0A1F6PG81"/>
<comment type="caution">
    <text evidence="3">The sequence shown here is derived from an EMBL/GenBank/DDBJ whole genome shotgun (WGS) entry which is preliminary data.</text>
</comment>
<dbReference type="PANTHER" id="PTHR47505:SF1">
    <property type="entry name" value="DNA UTILIZATION PROTEIN YHGH"/>
    <property type="match status" value="1"/>
</dbReference>
<dbReference type="InterPro" id="IPR000836">
    <property type="entry name" value="PRTase_dom"/>
</dbReference>
<proteinExistence type="inferred from homology"/>
<comment type="similarity">
    <text evidence="1">Belongs to the ComF/GntX family.</text>
</comment>
<dbReference type="PANTHER" id="PTHR47505">
    <property type="entry name" value="DNA UTILIZATION PROTEIN YHGH"/>
    <property type="match status" value="1"/>
</dbReference>
<reference evidence="3 4" key="1">
    <citation type="journal article" date="2016" name="Nat. Commun.">
        <title>Thousands of microbial genomes shed light on interconnected biogeochemical processes in an aquifer system.</title>
        <authorList>
            <person name="Anantharaman K."/>
            <person name="Brown C.T."/>
            <person name="Hug L.A."/>
            <person name="Sharon I."/>
            <person name="Castelle C.J."/>
            <person name="Probst A.J."/>
            <person name="Thomas B.C."/>
            <person name="Singh A."/>
            <person name="Wilkins M.J."/>
            <person name="Karaoz U."/>
            <person name="Brodie E.L."/>
            <person name="Williams K.H."/>
            <person name="Hubbard S.S."/>
            <person name="Banfield J.F."/>
        </authorList>
    </citation>
    <scope>NUCLEOTIDE SEQUENCE [LARGE SCALE GENOMIC DNA]</scope>
</reference>
<dbReference type="Proteomes" id="UP000178254">
    <property type="component" value="Unassembled WGS sequence"/>
</dbReference>
<dbReference type="Gene3D" id="3.40.50.2020">
    <property type="match status" value="1"/>
</dbReference>
<sequence length="246" mass="28042">MIKSLGDFVIPAQAGIQLFKDALFPIHCADCGQEGEWWCQSCRQEPTNLAESACYRCGRSNLDGRVCFNCQKHGAIAGVMAFFNYKIPAVARLITDFKYHSVFEMSQLWQKIITEEIWRLDFLFTGPLTIMPVPLHPRRERERGFNQSLILAELIYSQLKNTGKECLLDSQNLCRTRFTAQQAKLDRRARQKNLRNAFCWNLDAVVPERILLVDDVITSGATARECARVLKQHGAKFVWVAALARG</sequence>
<feature type="domain" description="Double zinc ribbon" evidence="2">
    <location>
        <begin position="21"/>
        <end position="71"/>
    </location>
</feature>
<dbReference type="InterPro" id="IPR044005">
    <property type="entry name" value="DZR_2"/>
</dbReference>
<dbReference type="STRING" id="1798709.A2538_03985"/>
<evidence type="ECO:0000256" key="1">
    <source>
        <dbReference type="ARBA" id="ARBA00008007"/>
    </source>
</evidence>
<dbReference type="CDD" id="cd06223">
    <property type="entry name" value="PRTases_typeI"/>
    <property type="match status" value="1"/>
</dbReference>
<evidence type="ECO:0000313" key="3">
    <source>
        <dbReference type="EMBL" id="OGH95070.1"/>
    </source>
</evidence>
<accession>A0A1F6PG81</accession>
<name>A0A1F6PG81_9BACT</name>
<evidence type="ECO:0000313" key="4">
    <source>
        <dbReference type="Proteomes" id="UP000178254"/>
    </source>
</evidence>
<protein>
    <recommendedName>
        <fullName evidence="2">Double zinc ribbon domain-containing protein</fullName>
    </recommendedName>
</protein>